<gene>
    <name evidence="2" type="primary">pdhC_2</name>
    <name evidence="2" type="ORF">BG845_01051</name>
</gene>
<dbReference type="Pfam" id="PF00198">
    <property type="entry name" value="2-oxoacid_dh"/>
    <property type="match status" value="1"/>
</dbReference>
<organism evidence="2 3">
    <name type="scientific">Pseudonocardia autotrophica</name>
    <name type="common">Amycolata autotrophica</name>
    <name type="synonym">Nocardia autotrophica</name>
    <dbReference type="NCBI Taxonomy" id="2074"/>
    <lineage>
        <taxon>Bacteria</taxon>
        <taxon>Bacillati</taxon>
        <taxon>Actinomycetota</taxon>
        <taxon>Actinomycetes</taxon>
        <taxon>Pseudonocardiales</taxon>
        <taxon>Pseudonocardiaceae</taxon>
        <taxon>Pseudonocardia</taxon>
    </lineage>
</organism>
<evidence type="ECO:0000259" key="1">
    <source>
        <dbReference type="Pfam" id="PF00198"/>
    </source>
</evidence>
<dbReference type="RefSeq" id="WP_085911372.1">
    <property type="nucleotide sequence ID" value="NZ_AP018920.1"/>
</dbReference>
<feature type="domain" description="2-oxoacid dehydrogenase acyltransferase catalytic" evidence="1">
    <location>
        <begin position="170"/>
        <end position="246"/>
    </location>
</feature>
<sequence length="254" mass="27206">MTVVVPFPRERRHTLHFLHALRAVSPVHLDTEVDVSALQQYRAGRPGAPSVLVHVLQAVGTVLAGHPDANAAITGPGWAPRIVRYAHVDAKVTLDRRIGDTRAVVSAVVPDVDVASRSFLQARLARLRESAPETLPETAGVRLLSRVPVPVGRWLFAAATRGPGRHRRLGTVSVTSLGHRRVQRFFSCGGTAVTVGVGRVADRPVAREGRVCVVPVLPLSLTFDHRVLDGALAADVLDDLVSVLEATPEPEPGP</sequence>
<evidence type="ECO:0000313" key="3">
    <source>
        <dbReference type="Proteomes" id="UP000194360"/>
    </source>
</evidence>
<dbReference type="EC" id="2.3.1.12" evidence="2"/>
<keyword evidence="2" id="KW-0012">Acyltransferase</keyword>
<dbReference type="Gene3D" id="3.30.559.10">
    <property type="entry name" value="Chloramphenicol acetyltransferase-like domain"/>
    <property type="match status" value="1"/>
</dbReference>
<keyword evidence="3" id="KW-1185">Reference proteome</keyword>
<comment type="caution">
    <text evidence="2">The sequence shown here is derived from an EMBL/GenBank/DDBJ whole genome shotgun (WGS) entry which is preliminary data.</text>
</comment>
<dbReference type="InterPro" id="IPR001078">
    <property type="entry name" value="2-oxoacid_DH_actylTfrase"/>
</dbReference>
<keyword evidence="2" id="KW-0670">Pyruvate</keyword>
<dbReference type="AlphaFoldDB" id="A0A1Y2N5Q8"/>
<reference evidence="2 3" key="1">
    <citation type="submission" date="2016-09" db="EMBL/GenBank/DDBJ databases">
        <title>Pseudonocardia autotrophica DSM535, a candidate organism with high potential of specific P450 cytochromes.</title>
        <authorList>
            <person name="Grumaz C."/>
            <person name="Vainshtein Y."/>
            <person name="Kirstahler P."/>
            <person name="Sohn K."/>
        </authorList>
    </citation>
    <scope>NUCLEOTIDE SEQUENCE [LARGE SCALE GENOMIC DNA]</scope>
    <source>
        <strain evidence="2 3">DSM 535</strain>
    </source>
</reference>
<name>A0A1Y2N5Q8_PSEAH</name>
<proteinExistence type="predicted"/>
<dbReference type="OrthoDB" id="9805770at2"/>
<dbReference type="EMBL" id="MIGB01000004">
    <property type="protein sequence ID" value="OSY42810.1"/>
    <property type="molecule type" value="Genomic_DNA"/>
</dbReference>
<dbReference type="GO" id="GO:0004742">
    <property type="term" value="F:dihydrolipoyllysine-residue acetyltransferase activity"/>
    <property type="evidence" value="ECO:0007669"/>
    <property type="project" value="UniProtKB-EC"/>
</dbReference>
<dbReference type="InterPro" id="IPR023213">
    <property type="entry name" value="CAT-like_dom_sf"/>
</dbReference>
<dbReference type="Proteomes" id="UP000194360">
    <property type="component" value="Unassembled WGS sequence"/>
</dbReference>
<evidence type="ECO:0000313" key="2">
    <source>
        <dbReference type="EMBL" id="OSY42810.1"/>
    </source>
</evidence>
<protein>
    <submittedName>
        <fullName evidence="2">Dihydrolipoyllysine-residue acetyltransferase component of pyruvate dehydrogenase complex</fullName>
        <ecNumber evidence="2">2.3.1.12</ecNumber>
    </submittedName>
</protein>
<dbReference type="STRING" id="2074.BG845_01051"/>
<keyword evidence="2" id="KW-0808">Transferase</keyword>
<dbReference type="SUPFAM" id="SSF52777">
    <property type="entry name" value="CoA-dependent acyltransferases"/>
    <property type="match status" value="1"/>
</dbReference>
<accession>A0A1Y2N5Q8</accession>